<evidence type="ECO:0000313" key="3">
    <source>
        <dbReference type="Proteomes" id="UP000024445"/>
    </source>
</evidence>
<accession>A0A023W618</accession>
<keyword evidence="2" id="KW-0540">Nuclease</keyword>
<dbReference type="GO" id="GO:0004527">
    <property type="term" value="F:exonuclease activity"/>
    <property type="evidence" value="ECO:0007669"/>
    <property type="project" value="UniProtKB-KW"/>
</dbReference>
<dbReference type="Pfam" id="PF16473">
    <property type="entry name" value="Rv2179c-like"/>
    <property type="match status" value="1"/>
</dbReference>
<feature type="domain" description="3'-5' exoribonuclease Rv2179c-like" evidence="1">
    <location>
        <begin position="8"/>
        <end position="189"/>
    </location>
</feature>
<sequence>MKPMVDFLFDYETFAKAGNAAVIDVAVIAFNPDPEVVETFDQLVARALHVKFDLKSQKGKREFDQSTVEWWKNQSPEAKAGLAASDKDVSTEAGTRLVLEYLKEQGVNFWESQGWCRGQSFDWPILVNLIKTEIAAEGEDTFKLEPCAFWNQRDVRTAIESLLLVRNMTTTPLPAGTLNGFIAHNSVHDTAKDILMLKYAKRYAMGLEDAPSEENTDPLSLPKGRG</sequence>
<evidence type="ECO:0000313" key="2">
    <source>
        <dbReference type="EMBL" id="AHY25266.1"/>
    </source>
</evidence>
<dbReference type="KEGG" id="vg:19484904"/>
<protein>
    <submittedName>
        <fullName evidence="2">Exonuclease A</fullName>
    </submittedName>
</protein>
<dbReference type="EMBL" id="KJ025957">
    <property type="protein sequence ID" value="AHY25266.1"/>
    <property type="molecule type" value="Genomic_DNA"/>
</dbReference>
<proteinExistence type="predicted"/>
<dbReference type="OrthoDB" id="13707at10239"/>
<organism evidence="2 3">
    <name type="scientific">Serratia phage PS2</name>
    <dbReference type="NCBI Taxonomy" id="1481112"/>
    <lineage>
        <taxon>Viruses</taxon>
        <taxon>Duplodnaviria</taxon>
        <taxon>Heunggongvirae</taxon>
        <taxon>Uroviricota</taxon>
        <taxon>Caudoviricetes</taxon>
        <taxon>Muldoonvirus</taxon>
        <taxon>Muldoonvirus PS2</taxon>
    </lineage>
</organism>
<evidence type="ECO:0000259" key="1">
    <source>
        <dbReference type="Pfam" id="PF16473"/>
    </source>
</evidence>
<keyword evidence="2" id="KW-0269">Exonuclease</keyword>
<dbReference type="GeneID" id="19484904"/>
<keyword evidence="3" id="KW-1185">Reference proteome</keyword>
<dbReference type="Proteomes" id="UP000024445">
    <property type="component" value="Segment"/>
</dbReference>
<name>A0A023W618_9CAUD</name>
<gene>
    <name evidence="2" type="primary">dexA</name>
    <name evidence="2" type="ORF">PS2_015</name>
</gene>
<dbReference type="RefSeq" id="YP_009030062.1">
    <property type="nucleotide sequence ID" value="NC_024121.1"/>
</dbReference>
<dbReference type="InterPro" id="IPR033390">
    <property type="entry name" value="Rv2179c-like"/>
</dbReference>
<reference evidence="2 3" key="1">
    <citation type="submission" date="2014-01" db="EMBL/GenBank/DDBJ databases">
        <authorList>
            <person name="Zhang G."/>
            <person name="Jin J."/>
            <person name="Li Z.J."/>
            <person name="Wang S.W."/>
            <person name="Chen S.J."/>
            <person name="Wang S.M."/>
            <person name="Wang X.T."/>
            <person name="Li Y.H."/>
            <person name="Wang J."/>
            <person name="Yang C.K."/>
            <person name="Wang L."/>
        </authorList>
    </citation>
    <scope>NUCLEOTIDE SEQUENCE [LARGE SCALE GENOMIC DNA]</scope>
</reference>
<keyword evidence="2" id="KW-0378">Hydrolase</keyword>